<gene>
    <name evidence="2" type="ORF">SEMRO_155_G070310.1</name>
</gene>
<sequence>MRWMNEPEWNEEDGRSGVKAIRMQVPGGTDCWRKTRHNMISDNVPFRYRNVIGDFEVILHATTKFTGNYEQAGIMVRESDETWMTCGFQVFDGQPQASAVVTRDTSDWSLLPLPETQDSMYFVVKRTKEVVECFYSFDGFEWTQVRQAVLSDANKLMVGMYGACPQGDGFEVVFEHFTIKSEDGELDLSDGEGEDLAIQDEESEELQIEDE</sequence>
<evidence type="ECO:0000256" key="1">
    <source>
        <dbReference type="SAM" id="MobiDB-lite"/>
    </source>
</evidence>
<organism evidence="2 3">
    <name type="scientific">Seminavis robusta</name>
    <dbReference type="NCBI Taxonomy" id="568900"/>
    <lineage>
        <taxon>Eukaryota</taxon>
        <taxon>Sar</taxon>
        <taxon>Stramenopiles</taxon>
        <taxon>Ochrophyta</taxon>
        <taxon>Bacillariophyta</taxon>
        <taxon>Bacillariophyceae</taxon>
        <taxon>Bacillariophycidae</taxon>
        <taxon>Naviculales</taxon>
        <taxon>Naviculaceae</taxon>
        <taxon>Seminavis</taxon>
    </lineage>
</organism>
<proteinExistence type="predicted"/>
<dbReference type="Proteomes" id="UP001153069">
    <property type="component" value="Unassembled WGS sequence"/>
</dbReference>
<keyword evidence="3" id="KW-1185">Reference proteome</keyword>
<dbReference type="PANTHER" id="PTHR35332:SF2">
    <property type="entry name" value="REGULATION OF ENOLASE PROTEIN 1"/>
    <property type="match status" value="1"/>
</dbReference>
<dbReference type="SUPFAM" id="SSF49899">
    <property type="entry name" value="Concanavalin A-like lectins/glucanases"/>
    <property type="match status" value="1"/>
</dbReference>
<feature type="region of interest" description="Disordered" evidence="1">
    <location>
        <begin position="185"/>
        <end position="211"/>
    </location>
</feature>
<reference evidence="2" key="1">
    <citation type="submission" date="2020-06" db="EMBL/GenBank/DDBJ databases">
        <authorList>
            <consortium name="Plant Systems Biology data submission"/>
        </authorList>
    </citation>
    <scope>NUCLEOTIDE SEQUENCE</scope>
    <source>
        <strain evidence="2">D6</strain>
    </source>
</reference>
<dbReference type="AlphaFoldDB" id="A0A9N8DHY3"/>
<comment type="caution">
    <text evidence="2">The sequence shown here is derived from an EMBL/GenBank/DDBJ whole genome shotgun (WGS) entry which is preliminary data.</text>
</comment>
<dbReference type="InterPro" id="IPR009784">
    <property type="entry name" value="DUF1349"/>
</dbReference>
<evidence type="ECO:0000313" key="3">
    <source>
        <dbReference type="Proteomes" id="UP001153069"/>
    </source>
</evidence>
<dbReference type="Gene3D" id="2.60.120.200">
    <property type="match status" value="1"/>
</dbReference>
<dbReference type="InterPro" id="IPR013320">
    <property type="entry name" value="ConA-like_dom_sf"/>
</dbReference>
<dbReference type="Pfam" id="PF07081">
    <property type="entry name" value="DUF1349"/>
    <property type="match status" value="1"/>
</dbReference>
<name>A0A9N8DHY3_9STRA</name>
<evidence type="ECO:0008006" key="4">
    <source>
        <dbReference type="Google" id="ProtNLM"/>
    </source>
</evidence>
<dbReference type="EMBL" id="CAICTM010000154">
    <property type="protein sequence ID" value="CAB9503062.1"/>
    <property type="molecule type" value="Genomic_DNA"/>
</dbReference>
<dbReference type="OrthoDB" id="42525at2759"/>
<accession>A0A9N8DHY3</accession>
<evidence type="ECO:0000313" key="2">
    <source>
        <dbReference type="EMBL" id="CAB9503062.1"/>
    </source>
</evidence>
<protein>
    <recommendedName>
        <fullName evidence="4">DUF1349 domain-containing protein</fullName>
    </recommendedName>
</protein>
<dbReference type="PANTHER" id="PTHR35332">
    <property type="entry name" value="REGULATION OF ENOLASE PROTEIN 1"/>
    <property type="match status" value="1"/>
</dbReference>